<dbReference type="SUPFAM" id="SSF52540">
    <property type="entry name" value="P-loop containing nucleoside triphosphate hydrolases"/>
    <property type="match status" value="1"/>
</dbReference>
<name>A0A934M536_9CLOT</name>
<comment type="caution">
    <text evidence="2">The sequence shown here is derived from an EMBL/GenBank/DDBJ whole genome shotgun (WGS) entry which is preliminary data.</text>
</comment>
<evidence type="ECO:0000259" key="1">
    <source>
        <dbReference type="Pfam" id="PF13614"/>
    </source>
</evidence>
<dbReference type="Proteomes" id="UP000622687">
    <property type="component" value="Unassembled WGS sequence"/>
</dbReference>
<dbReference type="RefSeq" id="WP_211144261.1">
    <property type="nucleotide sequence ID" value="NZ_JAEEGB010000035.1"/>
</dbReference>
<gene>
    <name evidence="2" type="ORF">I6U51_19635</name>
</gene>
<keyword evidence="3" id="KW-1185">Reference proteome</keyword>
<dbReference type="InterPro" id="IPR027417">
    <property type="entry name" value="P-loop_NTPase"/>
</dbReference>
<dbReference type="AlphaFoldDB" id="A0A934M536"/>
<dbReference type="CDD" id="cd02042">
    <property type="entry name" value="ParAB_family"/>
    <property type="match status" value="1"/>
</dbReference>
<dbReference type="PANTHER" id="PTHR13696">
    <property type="entry name" value="P-LOOP CONTAINING NUCLEOSIDE TRIPHOSPHATE HYDROLASE"/>
    <property type="match status" value="1"/>
</dbReference>
<sequence length="296" mass="33939">MGKVISFINLKGGVGKTTTTVALAEFLTYEFNKKVLVIDLDPQTNATILLINQDTWKKANENNKTIHQMFFDELNNTKAFNIEDSIIKRTSNINGGNDNLHLLPSSLNLIDLSDRLSELDKNHETNKYSIPILSKHLKRDLINRYDYVLIDCPPNLALITLNGIYVSDYYVIPVIPDILSTYGIPQMLDKIELSKRKIKRLNPSYNLCELGLIINKMIKNSGMHKRTLSDLQNRQTKPTKDPSYVPKLFESIIYQRDSSSNIADFDQAISTIKKKYHSNYSDYRNLALEFMSRTNL</sequence>
<protein>
    <submittedName>
        <fullName evidence="2">ParA family protein</fullName>
    </submittedName>
</protein>
<dbReference type="EMBL" id="JAEEGB010000035">
    <property type="protein sequence ID" value="MBI6874887.1"/>
    <property type="molecule type" value="Genomic_DNA"/>
</dbReference>
<reference evidence="2" key="1">
    <citation type="submission" date="2020-12" db="EMBL/GenBank/DDBJ databases">
        <title>Clostridium thailandense sp. nov., a novel acetogenic bacterium isolated from peat land soil in Thailand.</title>
        <authorList>
            <person name="Chaikitkaew S."/>
            <person name="Birkeland N.K."/>
        </authorList>
    </citation>
    <scope>NUCLEOTIDE SEQUENCE</scope>
    <source>
        <strain evidence="2">DSM 17425</strain>
    </source>
</reference>
<dbReference type="InterPro" id="IPR050678">
    <property type="entry name" value="DNA_Partitioning_ATPase"/>
</dbReference>
<evidence type="ECO:0000313" key="3">
    <source>
        <dbReference type="Proteomes" id="UP000622687"/>
    </source>
</evidence>
<accession>A0A934M536</accession>
<evidence type="ECO:0000313" key="2">
    <source>
        <dbReference type="EMBL" id="MBI6874887.1"/>
    </source>
</evidence>
<dbReference type="Gene3D" id="3.40.50.300">
    <property type="entry name" value="P-loop containing nucleotide triphosphate hydrolases"/>
    <property type="match status" value="1"/>
</dbReference>
<dbReference type="PANTHER" id="PTHR13696:SF52">
    <property type="entry name" value="PARA FAMILY PROTEIN CT_582"/>
    <property type="match status" value="1"/>
</dbReference>
<dbReference type="Pfam" id="PF13614">
    <property type="entry name" value="AAA_31"/>
    <property type="match status" value="1"/>
</dbReference>
<proteinExistence type="predicted"/>
<feature type="domain" description="AAA" evidence="1">
    <location>
        <begin position="3"/>
        <end position="199"/>
    </location>
</feature>
<organism evidence="2 3">
    <name type="scientific">Clostridium aciditolerans</name>
    <dbReference type="NCBI Taxonomy" id="339861"/>
    <lineage>
        <taxon>Bacteria</taxon>
        <taxon>Bacillati</taxon>
        <taxon>Bacillota</taxon>
        <taxon>Clostridia</taxon>
        <taxon>Eubacteriales</taxon>
        <taxon>Clostridiaceae</taxon>
        <taxon>Clostridium</taxon>
    </lineage>
</organism>
<dbReference type="InterPro" id="IPR025669">
    <property type="entry name" value="AAA_dom"/>
</dbReference>